<evidence type="ECO:0000256" key="4">
    <source>
        <dbReference type="SAM" id="MobiDB-lite"/>
    </source>
</evidence>
<evidence type="ECO:0000313" key="7">
    <source>
        <dbReference type="Proteomes" id="UP000634579"/>
    </source>
</evidence>
<feature type="compositionally biased region" description="Low complexity" evidence="4">
    <location>
        <begin position="237"/>
        <end position="252"/>
    </location>
</feature>
<comment type="caution">
    <text evidence="6">The sequence shown here is derived from an EMBL/GenBank/DDBJ whole genome shotgun (WGS) entry which is preliminary data.</text>
</comment>
<dbReference type="AlphaFoldDB" id="A0A8I0S9W3"/>
<keyword evidence="3 6" id="KW-0067">ATP-binding</keyword>
<keyword evidence="1" id="KW-0813">Transport</keyword>
<name>A0A8I0S9W3_9MICO</name>
<dbReference type="PANTHER" id="PTHR24220">
    <property type="entry name" value="IMPORT ATP-BINDING PROTEIN"/>
    <property type="match status" value="1"/>
</dbReference>
<dbReference type="GO" id="GO:0098796">
    <property type="term" value="C:membrane protein complex"/>
    <property type="evidence" value="ECO:0007669"/>
    <property type="project" value="UniProtKB-ARBA"/>
</dbReference>
<evidence type="ECO:0000313" key="6">
    <source>
        <dbReference type="EMBL" id="MBF4631596.1"/>
    </source>
</evidence>
<dbReference type="GO" id="GO:0005886">
    <property type="term" value="C:plasma membrane"/>
    <property type="evidence" value="ECO:0007669"/>
    <property type="project" value="TreeGrafter"/>
</dbReference>
<evidence type="ECO:0000259" key="5">
    <source>
        <dbReference type="PROSITE" id="PS50893"/>
    </source>
</evidence>
<feature type="region of interest" description="Disordered" evidence="4">
    <location>
        <begin position="227"/>
        <end position="252"/>
    </location>
</feature>
<dbReference type="Gene3D" id="3.40.50.300">
    <property type="entry name" value="P-loop containing nucleotide triphosphate hydrolases"/>
    <property type="match status" value="1"/>
</dbReference>
<dbReference type="GO" id="GO:0016887">
    <property type="term" value="F:ATP hydrolysis activity"/>
    <property type="evidence" value="ECO:0007669"/>
    <property type="project" value="InterPro"/>
</dbReference>
<proteinExistence type="predicted"/>
<keyword evidence="7" id="KW-1185">Reference proteome</keyword>
<dbReference type="EMBL" id="JADKRP010000001">
    <property type="protein sequence ID" value="MBF4631596.1"/>
    <property type="molecule type" value="Genomic_DNA"/>
</dbReference>
<evidence type="ECO:0000256" key="3">
    <source>
        <dbReference type="ARBA" id="ARBA00022840"/>
    </source>
</evidence>
<gene>
    <name evidence="6" type="ORF">ITJ42_10260</name>
</gene>
<dbReference type="SUPFAM" id="SSF52540">
    <property type="entry name" value="P-loop containing nucleoside triphosphate hydrolases"/>
    <property type="match status" value="1"/>
</dbReference>
<protein>
    <submittedName>
        <fullName evidence="6">ABC transporter ATP-binding protein</fullName>
    </submittedName>
</protein>
<evidence type="ECO:0000256" key="2">
    <source>
        <dbReference type="ARBA" id="ARBA00022741"/>
    </source>
</evidence>
<organism evidence="6 7">
    <name type="scientific">Clavibacter phaseoli</name>
    <dbReference type="NCBI Taxonomy" id="1734031"/>
    <lineage>
        <taxon>Bacteria</taxon>
        <taxon>Bacillati</taxon>
        <taxon>Actinomycetota</taxon>
        <taxon>Actinomycetes</taxon>
        <taxon>Micrococcales</taxon>
        <taxon>Microbacteriaceae</taxon>
        <taxon>Clavibacter</taxon>
    </lineage>
</organism>
<dbReference type="InterPro" id="IPR027417">
    <property type="entry name" value="P-loop_NTPase"/>
</dbReference>
<dbReference type="RefSeq" id="WP_194675334.1">
    <property type="nucleotide sequence ID" value="NZ_JADKRP010000001.1"/>
</dbReference>
<evidence type="ECO:0000256" key="1">
    <source>
        <dbReference type="ARBA" id="ARBA00022448"/>
    </source>
</evidence>
<dbReference type="SMART" id="SM00382">
    <property type="entry name" value="AAA"/>
    <property type="match status" value="1"/>
</dbReference>
<dbReference type="Pfam" id="PF00005">
    <property type="entry name" value="ABC_tran"/>
    <property type="match status" value="1"/>
</dbReference>
<dbReference type="InterPro" id="IPR003439">
    <property type="entry name" value="ABC_transporter-like_ATP-bd"/>
</dbReference>
<dbReference type="Proteomes" id="UP000634579">
    <property type="component" value="Unassembled WGS sequence"/>
</dbReference>
<dbReference type="CDD" id="cd03255">
    <property type="entry name" value="ABC_MJ0796_LolCDE_FtsE"/>
    <property type="match status" value="1"/>
</dbReference>
<feature type="domain" description="ABC transporter" evidence="5">
    <location>
        <begin position="6"/>
        <end position="245"/>
    </location>
</feature>
<dbReference type="InterPro" id="IPR015854">
    <property type="entry name" value="ABC_transpr_LolD-like"/>
</dbReference>
<reference evidence="6 7" key="1">
    <citation type="submission" date="2020-10" db="EMBL/GenBank/DDBJ databases">
        <title>Draft genome sequences of plant-associated actinobacteria.</title>
        <authorList>
            <person name="Tarlachkov S.V."/>
            <person name="Starodumova I.P."/>
            <person name="Dorofeeva L.V."/>
            <person name="Prisyazhnaya N.V."/>
            <person name="Roubtsova T.V."/>
            <person name="Chizhov V.N."/>
            <person name="Nadler S.A."/>
            <person name="Subbotin S.A."/>
            <person name="Evtushenko L.I."/>
        </authorList>
    </citation>
    <scope>NUCLEOTIDE SEQUENCE [LARGE SCALE GENOMIC DNA]</scope>
    <source>
        <strain evidence="6 7">VKM Ac-2886</strain>
    </source>
</reference>
<sequence>MDTPIIRVRDVRRSYGRGPSRFDALKGVSLDVRQGESLAIVGKSGSGKSTLMHTLALLDAPTSGTIELEGVDTSTLRGKRLDRTRNRTFGFVFQQFFLTASQSVLENVMLPMTIAGVPRTERRRRGMAALAQLELDAKARNRAGDLSGGQKQRTVIARALVNDPRIIFADEPTGNLDSATGAVVEDILFALNRERGITLIVVTHDEDLAGRCDRRILIRDGLIVEDSRDDGPRPHGAHAAVSAGSASGAVAA</sequence>
<dbReference type="FunFam" id="3.40.50.300:FF:000032">
    <property type="entry name" value="Export ABC transporter ATP-binding protein"/>
    <property type="match status" value="1"/>
</dbReference>
<dbReference type="PROSITE" id="PS50893">
    <property type="entry name" value="ABC_TRANSPORTER_2"/>
    <property type="match status" value="1"/>
</dbReference>
<dbReference type="InterPro" id="IPR017911">
    <property type="entry name" value="MacB-like_ATP-bd"/>
</dbReference>
<accession>A0A8I0S9W3</accession>
<dbReference type="PANTHER" id="PTHR24220:SF86">
    <property type="entry name" value="ABC TRANSPORTER ABCH.1"/>
    <property type="match status" value="1"/>
</dbReference>
<dbReference type="GO" id="GO:0005524">
    <property type="term" value="F:ATP binding"/>
    <property type="evidence" value="ECO:0007669"/>
    <property type="project" value="UniProtKB-KW"/>
</dbReference>
<keyword evidence="2" id="KW-0547">Nucleotide-binding</keyword>
<dbReference type="InterPro" id="IPR003593">
    <property type="entry name" value="AAA+_ATPase"/>
</dbReference>
<dbReference type="GO" id="GO:0022857">
    <property type="term" value="F:transmembrane transporter activity"/>
    <property type="evidence" value="ECO:0007669"/>
    <property type="project" value="TreeGrafter"/>
</dbReference>